<protein>
    <recommendedName>
        <fullName evidence="3">Apea-like HEPN domain-containing protein</fullName>
    </recommendedName>
</protein>
<name>A0ABS4S3U7_PAEXY</name>
<dbReference type="Proteomes" id="UP000810207">
    <property type="component" value="Unassembled WGS sequence"/>
</dbReference>
<keyword evidence="2" id="KW-1185">Reference proteome</keyword>
<evidence type="ECO:0000313" key="1">
    <source>
        <dbReference type="EMBL" id="MBP2249315.1"/>
    </source>
</evidence>
<dbReference type="EMBL" id="JAGIKV010000035">
    <property type="protein sequence ID" value="MBP2249315.1"/>
    <property type="molecule type" value="Genomic_DNA"/>
</dbReference>
<evidence type="ECO:0000313" key="2">
    <source>
        <dbReference type="Proteomes" id="UP000810207"/>
    </source>
</evidence>
<accession>A0ABS4S3U7</accession>
<proteinExistence type="predicted"/>
<evidence type="ECO:0008006" key="3">
    <source>
        <dbReference type="Google" id="ProtNLM"/>
    </source>
</evidence>
<reference evidence="1 2" key="1">
    <citation type="submission" date="2021-03" db="EMBL/GenBank/DDBJ databases">
        <title>Genomic Encyclopedia of Type Strains, Phase IV (KMG-IV): sequencing the most valuable type-strain genomes for metagenomic binning, comparative biology and taxonomic classification.</title>
        <authorList>
            <person name="Goeker M."/>
        </authorList>
    </citation>
    <scope>NUCLEOTIDE SEQUENCE [LARGE SCALE GENOMIC DNA]</scope>
    <source>
        <strain evidence="1 2">DSM 21292</strain>
    </source>
</reference>
<dbReference type="RefSeq" id="WP_211085501.1">
    <property type="nucleotide sequence ID" value="NZ_JAGIKV010000035.1"/>
</dbReference>
<organism evidence="1 2">
    <name type="scientific">Paenibacillus xylanexedens</name>
    <dbReference type="NCBI Taxonomy" id="528191"/>
    <lineage>
        <taxon>Bacteria</taxon>
        <taxon>Bacillati</taxon>
        <taxon>Bacillota</taxon>
        <taxon>Bacilli</taxon>
        <taxon>Bacillales</taxon>
        <taxon>Paenibacillaceae</taxon>
        <taxon>Paenibacillus</taxon>
    </lineage>
</organism>
<comment type="caution">
    <text evidence="1">The sequence shown here is derived from an EMBL/GenBank/DDBJ whole genome shotgun (WGS) entry which is preliminary data.</text>
</comment>
<sequence length="478" mass="55112">MVDKDMLKSHIQRVVFSGISAVKVFLKENEGRYITQHFDFPYLKKNEIGFDEIYKHYVIGGPKNYSSLFDDKKIDINSIDGFQEYSELLGSEDYFKKFFSYRGVFNNDIYLLGVRLLVTNLVDAYLHTYDVESEWKVGNFIELYEPIEEFIFAEKLYYDIYIPILFTKFEFEDCVGNETGDIEIVKIDDNLQLSRSSIQQHGSPISSSILNGASHALKIKGFSIAGKLSYFDVNQHFSEITMYPIDKINSFFNSMRIITFNSDLGYAQVLAVPVGWTEKYNAFLSSIYGTTIRSYPKVFENYYWLKTEFTTINEDLAKDILNLFERFDLVKHHKLQLANRRLNMCVLREEEEDSILDATIAMEALLSDGGTGELTHKLALRMATIFKISPITSYTPDMVFDIVKKIYAYRSSIVHGGKVKNQEITLQELGLTLPTPRLAIILLKIAMKVLIDNPIYFNPKLLDLELLKVTETSSFKLD</sequence>
<gene>
    <name evidence="1" type="ORF">J2Z28_006010</name>
</gene>